<protein>
    <submittedName>
        <fullName evidence="1">Uncharacterized protein</fullName>
    </submittedName>
</protein>
<dbReference type="Proteomes" id="UP000326532">
    <property type="component" value="Unassembled WGS sequence"/>
</dbReference>
<keyword evidence="2" id="KW-1185">Reference proteome</keyword>
<dbReference type="VEuPathDB" id="FungiDB:BDV34DRAFT_194148"/>
<evidence type="ECO:0000313" key="1">
    <source>
        <dbReference type="EMBL" id="KAB8206303.1"/>
    </source>
</evidence>
<dbReference type="EMBL" id="ML734964">
    <property type="protein sequence ID" value="KAB8206303.1"/>
    <property type="molecule type" value="Genomic_DNA"/>
</dbReference>
<proteinExistence type="predicted"/>
<reference evidence="1 2" key="1">
    <citation type="submission" date="2019-04" db="EMBL/GenBank/DDBJ databases">
        <title>Fungal friends and foes A comparative genomics study of 23 Aspergillus species from section Flavi.</title>
        <authorList>
            <consortium name="DOE Joint Genome Institute"/>
            <person name="Kjaerbolling I."/>
            <person name="Vesth T.C."/>
            <person name="Frisvad J.C."/>
            <person name="Nybo J.L."/>
            <person name="Theobald S."/>
            <person name="Kildgaard S."/>
            <person name="Petersen T.I."/>
            <person name="Kuo A."/>
            <person name="Sato A."/>
            <person name="Lyhne E.K."/>
            <person name="Kogle M.E."/>
            <person name="Wiebenga A."/>
            <person name="Kun R.S."/>
            <person name="Lubbers R.J."/>
            <person name="Makela M.R."/>
            <person name="Barry K."/>
            <person name="Chovatia M."/>
            <person name="Clum A."/>
            <person name="Daum C."/>
            <person name="Haridas S."/>
            <person name="He G."/>
            <person name="LaButti K."/>
            <person name="Lipzen A."/>
            <person name="Mondo S."/>
            <person name="Pangilinan J."/>
            <person name="Riley R."/>
            <person name="Salamov A."/>
            <person name="Simmons B.A."/>
            <person name="Magnuson J.K."/>
            <person name="Henrissat B."/>
            <person name="Mortensen U.H."/>
            <person name="Larsen T.O."/>
            <person name="De vries R.P."/>
            <person name="Grigoriev I.V."/>
            <person name="Machida M."/>
            <person name="Baker S.E."/>
            <person name="Andersen M.R."/>
        </authorList>
    </citation>
    <scope>NUCLEOTIDE SEQUENCE [LARGE SCALE GENOMIC DNA]</scope>
    <source>
        <strain evidence="1 2">CBS 117618</strain>
    </source>
</reference>
<name>A0A5N6DP38_ASPPA</name>
<organism evidence="1 2">
    <name type="scientific">Aspergillus parasiticus</name>
    <dbReference type="NCBI Taxonomy" id="5067"/>
    <lineage>
        <taxon>Eukaryota</taxon>
        <taxon>Fungi</taxon>
        <taxon>Dikarya</taxon>
        <taxon>Ascomycota</taxon>
        <taxon>Pezizomycotina</taxon>
        <taxon>Eurotiomycetes</taxon>
        <taxon>Eurotiomycetidae</taxon>
        <taxon>Eurotiales</taxon>
        <taxon>Aspergillaceae</taxon>
        <taxon>Aspergillus</taxon>
        <taxon>Aspergillus subgen. Circumdati</taxon>
    </lineage>
</organism>
<evidence type="ECO:0000313" key="2">
    <source>
        <dbReference type="Proteomes" id="UP000326532"/>
    </source>
</evidence>
<dbReference type="AlphaFoldDB" id="A0A5N6DP38"/>
<gene>
    <name evidence="1" type="ORF">BDV34DRAFT_194148</name>
</gene>
<sequence>MQFNIERINTRDDSTRAPSLLFLAIAIGLPARLRIARIDWEETRLSQVSSELSNEKILCGENCTFVLVFTVFGSLGFR</sequence>
<accession>A0A5N6DP38</accession>